<protein>
    <recommendedName>
        <fullName evidence="4">DUF4383 domain-containing protein</fullName>
    </recommendedName>
</protein>
<keyword evidence="1" id="KW-0812">Transmembrane</keyword>
<feature type="transmembrane region" description="Helical" evidence="1">
    <location>
        <begin position="112"/>
        <end position="133"/>
    </location>
</feature>
<dbReference type="RefSeq" id="WP_138456176.1">
    <property type="nucleotide sequence ID" value="NZ_VBUU01000009.1"/>
</dbReference>
<dbReference type="Proteomes" id="UP000308349">
    <property type="component" value="Unassembled WGS sequence"/>
</dbReference>
<sequence>MTGARGRVARGGLLFFAVVSAVLGVVILAVPEWFFSLSWVNLGMPYNPHLLLDYGAMNLALAIPLTASAVAASPPAVRSGLASYAVWTIAHLVIHLRYGAHLAAHTSSANANLLLAVLAAGVVISLTLFLISLGNPGQQPPSTAGHPL</sequence>
<keyword evidence="1" id="KW-1133">Transmembrane helix</keyword>
<feature type="transmembrane region" description="Helical" evidence="1">
    <location>
        <begin position="81"/>
        <end position="100"/>
    </location>
</feature>
<evidence type="ECO:0000313" key="2">
    <source>
        <dbReference type="EMBL" id="TLG12109.1"/>
    </source>
</evidence>
<reference evidence="2 3" key="1">
    <citation type="submission" date="2019-05" db="EMBL/GenBank/DDBJ databases">
        <title>Genomes sequences of two Nocardia cyriacigeorgica environmental isolates, type strains Nocardia asteroides ATCC 19247 and Nocardia cyriacigeorgica DSM 44484.</title>
        <authorList>
            <person name="Vautrin F."/>
            <person name="Bergeron E."/>
            <person name="Dubost A."/>
            <person name="Abrouk D."/>
            <person name="Rodriguez Nava V."/>
            <person name="Pujic P."/>
        </authorList>
    </citation>
    <scope>NUCLEOTIDE SEQUENCE [LARGE SCALE GENOMIC DNA]</scope>
    <source>
        <strain evidence="2 3">EML 1456</strain>
    </source>
</reference>
<evidence type="ECO:0008006" key="4">
    <source>
        <dbReference type="Google" id="ProtNLM"/>
    </source>
</evidence>
<proteinExistence type="predicted"/>
<evidence type="ECO:0000313" key="3">
    <source>
        <dbReference type="Proteomes" id="UP000308349"/>
    </source>
</evidence>
<name>A0A5R8PFB8_9NOCA</name>
<feature type="transmembrane region" description="Helical" evidence="1">
    <location>
        <begin position="12"/>
        <end position="34"/>
    </location>
</feature>
<accession>A0A5R8PFB8</accession>
<dbReference type="EMBL" id="VBUU01000009">
    <property type="protein sequence ID" value="TLG12109.1"/>
    <property type="molecule type" value="Genomic_DNA"/>
</dbReference>
<organism evidence="2 3">
    <name type="scientific">Nocardia cyriacigeorgica</name>
    <dbReference type="NCBI Taxonomy" id="135487"/>
    <lineage>
        <taxon>Bacteria</taxon>
        <taxon>Bacillati</taxon>
        <taxon>Actinomycetota</taxon>
        <taxon>Actinomycetes</taxon>
        <taxon>Mycobacteriales</taxon>
        <taxon>Nocardiaceae</taxon>
        <taxon>Nocardia</taxon>
    </lineage>
</organism>
<evidence type="ECO:0000256" key="1">
    <source>
        <dbReference type="SAM" id="Phobius"/>
    </source>
</evidence>
<comment type="caution">
    <text evidence="2">The sequence shown here is derived from an EMBL/GenBank/DDBJ whole genome shotgun (WGS) entry which is preliminary data.</text>
</comment>
<dbReference type="OrthoDB" id="74134at2"/>
<gene>
    <name evidence="2" type="ORF">FEK35_11305</name>
</gene>
<keyword evidence="1" id="KW-0472">Membrane</keyword>
<dbReference type="AlphaFoldDB" id="A0A5R8PFB8"/>
<feature type="transmembrane region" description="Helical" evidence="1">
    <location>
        <begin position="54"/>
        <end position="74"/>
    </location>
</feature>